<name>A0ABU4ZJ55_9HYPH</name>
<evidence type="ECO:0008006" key="3">
    <source>
        <dbReference type="Google" id="ProtNLM"/>
    </source>
</evidence>
<dbReference type="Proteomes" id="UP001276840">
    <property type="component" value="Unassembled WGS sequence"/>
</dbReference>
<keyword evidence="2" id="KW-1185">Reference proteome</keyword>
<organism evidence="1 2">
    <name type="scientific">Mesorhizobium montanum</name>
    <dbReference type="NCBI Taxonomy" id="3072323"/>
    <lineage>
        <taxon>Bacteria</taxon>
        <taxon>Pseudomonadati</taxon>
        <taxon>Pseudomonadota</taxon>
        <taxon>Alphaproteobacteria</taxon>
        <taxon>Hyphomicrobiales</taxon>
        <taxon>Phyllobacteriaceae</taxon>
        <taxon>Mesorhizobium</taxon>
    </lineage>
</organism>
<accession>A0ABU4ZJ55</accession>
<comment type="caution">
    <text evidence="1">The sequence shown here is derived from an EMBL/GenBank/DDBJ whole genome shotgun (WGS) entry which is preliminary data.</text>
</comment>
<evidence type="ECO:0000313" key="1">
    <source>
        <dbReference type="EMBL" id="MDX8525392.1"/>
    </source>
</evidence>
<proteinExistence type="predicted"/>
<sequence length="145" mass="15861">MVLRHRSIALEANGEFATSRINRRALLFHSSSVAVASTVAATALGTEPQGQDPEPSNKLRTLIDAHKTAYSSFGEALHETGGGIRDVVRASHREERALLAICSYPAVKEADRQAKAHYLLEIEARGELDLAEHMQAVLGSTMWKR</sequence>
<gene>
    <name evidence="1" type="ORF">RFM68_12810</name>
</gene>
<evidence type="ECO:0000313" key="2">
    <source>
        <dbReference type="Proteomes" id="UP001276840"/>
    </source>
</evidence>
<reference evidence="1 2" key="1">
    <citation type="submission" date="2023-08" db="EMBL/GenBank/DDBJ databases">
        <title>Implementing the SeqCode for naming new Mesorhizobium species isolated from Vachellia karroo root nodules.</title>
        <authorList>
            <person name="Van Lill M."/>
        </authorList>
    </citation>
    <scope>NUCLEOTIDE SEQUENCE [LARGE SCALE GENOMIC DNA]</scope>
    <source>
        <strain evidence="1 2">MSK 1335</strain>
    </source>
</reference>
<dbReference type="RefSeq" id="WP_320233342.1">
    <property type="nucleotide sequence ID" value="NZ_JAVIJF010000008.1"/>
</dbReference>
<protein>
    <recommendedName>
        <fullName evidence="3">Twin-arginine translocation pathway signal</fullName>
    </recommendedName>
</protein>
<dbReference type="EMBL" id="JAVIJF010000008">
    <property type="protein sequence ID" value="MDX8525392.1"/>
    <property type="molecule type" value="Genomic_DNA"/>
</dbReference>